<sequence>MHDQTKFIEIDPSTSHFKQPINSYNGSIRPYVSTINPRVVATAEYSYNPTVNEPINTNNTTVNEPINTTIYIPERGAMRTTLLHTAAGDNRSCTAIVLQRARNCNAEERESLAVISTILQTKADQTGLSFGKTRLVAKRVIEDYTVNATISTHGGC</sequence>
<protein>
    <submittedName>
        <fullName evidence="1">Uncharacterized protein</fullName>
    </submittedName>
</protein>
<evidence type="ECO:0000313" key="1">
    <source>
        <dbReference type="EnsemblMetazoa" id="GPAI013900-PA"/>
    </source>
</evidence>
<reference evidence="1" key="2">
    <citation type="submission" date="2020-05" db="UniProtKB">
        <authorList>
            <consortium name="EnsemblMetazoa"/>
        </authorList>
    </citation>
    <scope>IDENTIFICATION</scope>
    <source>
        <strain evidence="1">IAEA</strain>
    </source>
</reference>
<dbReference type="EnsemblMetazoa" id="GPAI013900-RA">
    <property type="protein sequence ID" value="GPAI013900-PA"/>
    <property type="gene ID" value="GPAI013900"/>
</dbReference>
<accession>A0A1A9ZGG9</accession>
<dbReference type="VEuPathDB" id="VectorBase:GPAI013900"/>
<reference evidence="2" key="1">
    <citation type="submission" date="2014-03" db="EMBL/GenBank/DDBJ databases">
        <authorList>
            <person name="Aksoy S."/>
            <person name="Warren W."/>
            <person name="Wilson R.K."/>
        </authorList>
    </citation>
    <scope>NUCLEOTIDE SEQUENCE [LARGE SCALE GENOMIC DNA]</scope>
    <source>
        <strain evidence="2">IAEA</strain>
    </source>
</reference>
<proteinExistence type="predicted"/>
<evidence type="ECO:0000313" key="2">
    <source>
        <dbReference type="Proteomes" id="UP000092445"/>
    </source>
</evidence>
<keyword evidence="2" id="KW-1185">Reference proteome</keyword>
<organism evidence="1 2">
    <name type="scientific">Glossina pallidipes</name>
    <name type="common">Tsetse fly</name>
    <dbReference type="NCBI Taxonomy" id="7398"/>
    <lineage>
        <taxon>Eukaryota</taxon>
        <taxon>Metazoa</taxon>
        <taxon>Ecdysozoa</taxon>
        <taxon>Arthropoda</taxon>
        <taxon>Hexapoda</taxon>
        <taxon>Insecta</taxon>
        <taxon>Pterygota</taxon>
        <taxon>Neoptera</taxon>
        <taxon>Endopterygota</taxon>
        <taxon>Diptera</taxon>
        <taxon>Brachycera</taxon>
        <taxon>Muscomorpha</taxon>
        <taxon>Hippoboscoidea</taxon>
        <taxon>Glossinidae</taxon>
        <taxon>Glossina</taxon>
    </lineage>
</organism>
<dbReference type="AlphaFoldDB" id="A0A1A9ZGG9"/>
<dbReference type="Proteomes" id="UP000092445">
    <property type="component" value="Unassembled WGS sequence"/>
</dbReference>
<name>A0A1A9ZGG9_GLOPL</name>